<evidence type="ECO:0000256" key="3">
    <source>
        <dbReference type="ARBA" id="ARBA00022692"/>
    </source>
</evidence>
<sequence length="239" mass="27908">MTSRSKVRLVHLAKTMMEWYCSLTILLSCLGFVASLTEHDMTVIVPAGQRECFHQHMKEKQTLDFEYQVLEGGDLDINFILRSPTNKALATDARKEDAIHTFELKETGEYLFCFDNSFSRMAQKTVFFDLIVDSEDEVEDPNEAEKQAYFDAYAAQEMYEIRIEEIEDVLSNVKENLFKSQSHQRTWRNIEFRDRYIAERNYERVGFWSVVSSLVMIGTFIIQVLMIRSLFGNTNKVVT</sequence>
<name>A0A9Q1HM06_HOLLE</name>
<dbReference type="EMBL" id="JAIZAY010000001">
    <property type="protein sequence ID" value="KAJ8050566.1"/>
    <property type="molecule type" value="Genomic_DNA"/>
</dbReference>
<comment type="similarity">
    <text evidence="2 8">Belongs to the EMP24/GP25L family.</text>
</comment>
<feature type="domain" description="GOLD" evidence="10">
    <location>
        <begin position="50"/>
        <end position="132"/>
    </location>
</feature>
<evidence type="ECO:0000256" key="2">
    <source>
        <dbReference type="ARBA" id="ARBA00007104"/>
    </source>
</evidence>
<keyword evidence="12" id="KW-1185">Reference proteome</keyword>
<evidence type="ECO:0000256" key="1">
    <source>
        <dbReference type="ARBA" id="ARBA00004479"/>
    </source>
</evidence>
<reference evidence="11" key="1">
    <citation type="submission" date="2021-10" db="EMBL/GenBank/DDBJ databases">
        <title>Tropical sea cucumber genome reveals ecological adaptation and Cuvierian tubules defense mechanism.</title>
        <authorList>
            <person name="Chen T."/>
        </authorList>
    </citation>
    <scope>NUCLEOTIDE SEQUENCE</scope>
    <source>
        <strain evidence="11">Nanhai2018</strain>
        <tissue evidence="11">Muscle</tissue>
    </source>
</reference>
<dbReference type="AlphaFoldDB" id="A0A9Q1HM06"/>
<proteinExistence type="inferred from homology"/>
<evidence type="ECO:0000256" key="8">
    <source>
        <dbReference type="RuleBase" id="RU003827"/>
    </source>
</evidence>
<evidence type="ECO:0000259" key="10">
    <source>
        <dbReference type="PROSITE" id="PS50866"/>
    </source>
</evidence>
<comment type="subcellular location">
    <subcellularLocation>
        <location evidence="7">Endomembrane system</location>
        <topology evidence="7">Single-pass membrane protein</topology>
    </subcellularLocation>
    <subcellularLocation>
        <location evidence="1 8">Membrane</location>
        <topology evidence="1 8">Single-pass type I membrane protein</topology>
    </subcellularLocation>
</comment>
<dbReference type="InterPro" id="IPR015720">
    <property type="entry name" value="Emp24-like"/>
</dbReference>
<keyword evidence="3 8" id="KW-0812">Transmembrane</keyword>
<dbReference type="GO" id="GO:0016020">
    <property type="term" value="C:membrane"/>
    <property type="evidence" value="ECO:0007669"/>
    <property type="project" value="UniProtKB-SubCell"/>
</dbReference>
<dbReference type="PANTHER" id="PTHR22811">
    <property type="entry name" value="TRANSMEMBRANE EMP24 DOMAIN-CONTAINING PROTEIN"/>
    <property type="match status" value="1"/>
</dbReference>
<comment type="caution">
    <text evidence="11">The sequence shown here is derived from an EMBL/GenBank/DDBJ whole genome shotgun (WGS) entry which is preliminary data.</text>
</comment>
<evidence type="ECO:0000256" key="5">
    <source>
        <dbReference type="ARBA" id="ARBA00022989"/>
    </source>
</evidence>
<dbReference type="Proteomes" id="UP001152320">
    <property type="component" value="Chromosome 1"/>
</dbReference>
<keyword evidence="6 9" id="KW-0472">Membrane</keyword>
<evidence type="ECO:0000256" key="4">
    <source>
        <dbReference type="ARBA" id="ARBA00022729"/>
    </source>
</evidence>
<dbReference type="SUPFAM" id="SSF101576">
    <property type="entry name" value="Supernatant protein factor (SPF), C-terminal domain"/>
    <property type="match status" value="1"/>
</dbReference>
<feature type="transmembrane region" description="Helical" evidence="9">
    <location>
        <begin position="205"/>
        <end position="227"/>
    </location>
</feature>
<organism evidence="11 12">
    <name type="scientific">Holothuria leucospilota</name>
    <name type="common">Black long sea cucumber</name>
    <name type="synonym">Mertensiothuria leucospilota</name>
    <dbReference type="NCBI Taxonomy" id="206669"/>
    <lineage>
        <taxon>Eukaryota</taxon>
        <taxon>Metazoa</taxon>
        <taxon>Echinodermata</taxon>
        <taxon>Eleutherozoa</taxon>
        <taxon>Echinozoa</taxon>
        <taxon>Holothuroidea</taxon>
        <taxon>Aspidochirotacea</taxon>
        <taxon>Aspidochirotida</taxon>
        <taxon>Holothuriidae</taxon>
        <taxon>Holothuria</taxon>
    </lineage>
</organism>
<gene>
    <name evidence="11" type="ORF">HOLleu_03816</name>
</gene>
<dbReference type="Pfam" id="PF01105">
    <property type="entry name" value="EMP24_GP25L"/>
    <property type="match status" value="1"/>
</dbReference>
<evidence type="ECO:0000313" key="12">
    <source>
        <dbReference type="Proteomes" id="UP001152320"/>
    </source>
</evidence>
<dbReference type="GO" id="GO:0012505">
    <property type="term" value="C:endomembrane system"/>
    <property type="evidence" value="ECO:0007669"/>
    <property type="project" value="UniProtKB-SubCell"/>
</dbReference>
<dbReference type="SMART" id="SM01190">
    <property type="entry name" value="EMP24_GP25L"/>
    <property type="match status" value="1"/>
</dbReference>
<evidence type="ECO:0000313" key="11">
    <source>
        <dbReference type="EMBL" id="KAJ8050566.1"/>
    </source>
</evidence>
<dbReference type="PROSITE" id="PS51257">
    <property type="entry name" value="PROKAR_LIPOPROTEIN"/>
    <property type="match status" value="1"/>
</dbReference>
<dbReference type="InterPro" id="IPR009038">
    <property type="entry name" value="GOLD_dom"/>
</dbReference>
<evidence type="ECO:0000256" key="9">
    <source>
        <dbReference type="SAM" id="Phobius"/>
    </source>
</evidence>
<keyword evidence="5 9" id="KW-1133">Transmembrane helix</keyword>
<keyword evidence="4" id="KW-0732">Signal</keyword>
<dbReference type="OrthoDB" id="5976732at2759"/>
<dbReference type="InterPro" id="IPR036598">
    <property type="entry name" value="GOLD_dom_sf"/>
</dbReference>
<protein>
    <submittedName>
        <fullName evidence="11">Transmembrane emp24 domain-containing protein 5</fullName>
    </submittedName>
</protein>
<dbReference type="Gene3D" id="2.60.120.680">
    <property type="entry name" value="GOLD domain"/>
    <property type="match status" value="1"/>
</dbReference>
<evidence type="ECO:0000256" key="6">
    <source>
        <dbReference type="ARBA" id="ARBA00023136"/>
    </source>
</evidence>
<evidence type="ECO:0000256" key="7">
    <source>
        <dbReference type="ARBA" id="ARBA00037847"/>
    </source>
</evidence>
<dbReference type="PROSITE" id="PS50866">
    <property type="entry name" value="GOLD"/>
    <property type="match status" value="1"/>
</dbReference>
<accession>A0A9Q1HM06</accession>